<evidence type="ECO:0000256" key="1">
    <source>
        <dbReference type="ARBA" id="ARBA00004141"/>
    </source>
</evidence>
<keyword evidence="8" id="KW-1185">Reference proteome</keyword>
<feature type="transmembrane region" description="Helical" evidence="6">
    <location>
        <begin position="6"/>
        <end position="28"/>
    </location>
</feature>
<comment type="caution">
    <text evidence="7">The sequence shown here is derived from an EMBL/GenBank/DDBJ whole genome shotgun (WGS) entry which is preliminary data.</text>
</comment>
<dbReference type="InterPro" id="IPR005496">
    <property type="entry name" value="Integral_membrane_TerC"/>
</dbReference>
<feature type="transmembrane region" description="Helical" evidence="6">
    <location>
        <begin position="67"/>
        <end position="86"/>
    </location>
</feature>
<dbReference type="InterPro" id="IPR022301">
    <property type="entry name" value="Integral_membrane_YjbE"/>
</dbReference>
<comment type="subcellular location">
    <subcellularLocation>
        <location evidence="1">Membrane</location>
        <topology evidence="1">Multi-pass membrane protein</topology>
    </subcellularLocation>
</comment>
<reference evidence="7" key="1">
    <citation type="journal article" date="2023" name="Int. J. Syst. Evol. Microbiol.">
        <title>Collibacillus ludicampi gen. nov., sp. nov., a new soil bacterium of the family Alicyclobacillaceae.</title>
        <authorList>
            <person name="Jojima T."/>
            <person name="Ioku Y."/>
            <person name="Fukuta Y."/>
            <person name="Shirasaka N."/>
            <person name="Matsumura Y."/>
            <person name="Mori M."/>
        </authorList>
    </citation>
    <scope>NUCLEOTIDE SEQUENCE</scope>
    <source>
        <strain evidence="7">TP075</strain>
    </source>
</reference>
<gene>
    <name evidence="7" type="ORF">DNHGIG_39170</name>
</gene>
<dbReference type="AlphaFoldDB" id="A0AAV4LKL8"/>
<comment type="similarity">
    <text evidence="2">Belongs to the TerC family.</text>
</comment>
<keyword evidence="5 6" id="KW-0472">Membrane</keyword>
<evidence type="ECO:0000256" key="6">
    <source>
        <dbReference type="SAM" id="Phobius"/>
    </source>
</evidence>
<keyword evidence="3 6" id="KW-0812">Transmembrane</keyword>
<proteinExistence type="inferred from homology"/>
<name>A0AAV4LKL8_9BACL</name>
<feature type="transmembrane region" description="Helical" evidence="6">
    <location>
        <begin position="158"/>
        <end position="178"/>
    </location>
</feature>
<evidence type="ECO:0000313" key="8">
    <source>
        <dbReference type="Proteomes" id="UP001057291"/>
    </source>
</evidence>
<dbReference type="RefSeq" id="WP_282201255.1">
    <property type="nucleotide sequence ID" value="NZ_BOQE01000001.1"/>
</dbReference>
<evidence type="ECO:0000313" key="7">
    <source>
        <dbReference type="EMBL" id="GIM48368.1"/>
    </source>
</evidence>
<evidence type="ECO:0000256" key="4">
    <source>
        <dbReference type="ARBA" id="ARBA00022989"/>
    </source>
</evidence>
<sequence>MHDLLQLLSVILVDMILSGDNAILIAMATFSLPPHMRKSAIWVGLGLAIIIRISLTITTTFLLRIPFLQAIAGFILYTLSLRLLMVSNDNTQYAKDQSTWLGAVCTIVFADITMSLDNILAVAGVSEGHMFFIILGLMFSMLFLVISSRIISYIMDRFHSILWIGAGIIAWASGKMIAHDRAFHQITHPHSILLPSVAVMILLIMNLRNNRRPIKRFR</sequence>
<evidence type="ECO:0000256" key="2">
    <source>
        <dbReference type="ARBA" id="ARBA00007511"/>
    </source>
</evidence>
<keyword evidence="4 6" id="KW-1133">Transmembrane helix</keyword>
<accession>A0AAV4LKL8</accession>
<feature type="transmembrane region" description="Helical" evidence="6">
    <location>
        <begin position="190"/>
        <end position="208"/>
    </location>
</feature>
<dbReference type="NCBIfam" id="TIGR03717">
    <property type="entry name" value="R_switched_YjbE"/>
    <property type="match status" value="1"/>
</dbReference>
<evidence type="ECO:0000256" key="5">
    <source>
        <dbReference type="ARBA" id="ARBA00023136"/>
    </source>
</evidence>
<organism evidence="7 8">
    <name type="scientific">Collibacillus ludicampi</name>
    <dbReference type="NCBI Taxonomy" id="2771369"/>
    <lineage>
        <taxon>Bacteria</taxon>
        <taxon>Bacillati</taxon>
        <taxon>Bacillota</taxon>
        <taxon>Bacilli</taxon>
        <taxon>Bacillales</taxon>
        <taxon>Alicyclobacillaceae</taxon>
        <taxon>Collibacillus</taxon>
    </lineage>
</organism>
<evidence type="ECO:0000256" key="3">
    <source>
        <dbReference type="ARBA" id="ARBA00022692"/>
    </source>
</evidence>
<feature type="transmembrane region" description="Helical" evidence="6">
    <location>
        <begin position="128"/>
        <end position="146"/>
    </location>
</feature>
<dbReference type="GO" id="GO:0016020">
    <property type="term" value="C:membrane"/>
    <property type="evidence" value="ECO:0007669"/>
    <property type="project" value="UniProtKB-SubCell"/>
</dbReference>
<feature type="transmembrane region" description="Helical" evidence="6">
    <location>
        <begin position="98"/>
        <end position="116"/>
    </location>
</feature>
<protein>
    <submittedName>
        <fullName evidence="7">Membrane protein</fullName>
    </submittedName>
</protein>
<dbReference type="Pfam" id="PF03741">
    <property type="entry name" value="TerC"/>
    <property type="match status" value="1"/>
</dbReference>
<dbReference type="EMBL" id="BOQE01000001">
    <property type="protein sequence ID" value="GIM48368.1"/>
    <property type="molecule type" value="Genomic_DNA"/>
</dbReference>
<dbReference type="PANTHER" id="PTHR30238">
    <property type="entry name" value="MEMBRANE BOUND PREDICTED REDOX MODULATOR"/>
    <property type="match status" value="1"/>
</dbReference>
<dbReference type="Proteomes" id="UP001057291">
    <property type="component" value="Unassembled WGS sequence"/>
</dbReference>
<dbReference type="PANTHER" id="PTHR30238:SF4">
    <property type="entry name" value="SLL1022 PROTEIN"/>
    <property type="match status" value="1"/>
</dbReference>
<feature type="transmembrane region" description="Helical" evidence="6">
    <location>
        <begin position="40"/>
        <end position="61"/>
    </location>
</feature>